<evidence type="ECO:0000256" key="7">
    <source>
        <dbReference type="ARBA" id="ARBA00023136"/>
    </source>
</evidence>
<evidence type="ECO:0000313" key="9">
    <source>
        <dbReference type="EMBL" id="MBC8199893.1"/>
    </source>
</evidence>
<dbReference type="Gene3D" id="1.20.1530.20">
    <property type="match status" value="1"/>
</dbReference>
<dbReference type="GO" id="GO:0055085">
    <property type="term" value="P:transmembrane transport"/>
    <property type="evidence" value="ECO:0007669"/>
    <property type="project" value="InterPro"/>
</dbReference>
<dbReference type="AlphaFoldDB" id="A0A8J6N7P9"/>
<dbReference type="Proteomes" id="UP000603545">
    <property type="component" value="Unassembled WGS sequence"/>
</dbReference>
<evidence type="ECO:0000256" key="4">
    <source>
        <dbReference type="ARBA" id="ARBA00022475"/>
    </source>
</evidence>
<feature type="transmembrane region" description="Helical" evidence="8">
    <location>
        <begin position="193"/>
        <end position="215"/>
    </location>
</feature>
<dbReference type="InterPro" id="IPR004776">
    <property type="entry name" value="Mem_transp_PIN-like"/>
</dbReference>
<evidence type="ECO:0000256" key="8">
    <source>
        <dbReference type="SAM" id="Phobius"/>
    </source>
</evidence>
<dbReference type="InterPro" id="IPR038770">
    <property type="entry name" value="Na+/solute_symporter_sf"/>
</dbReference>
<evidence type="ECO:0000256" key="2">
    <source>
        <dbReference type="ARBA" id="ARBA00010145"/>
    </source>
</evidence>
<feature type="transmembrane region" description="Helical" evidence="8">
    <location>
        <begin position="222"/>
        <end position="242"/>
    </location>
</feature>
<evidence type="ECO:0000256" key="5">
    <source>
        <dbReference type="ARBA" id="ARBA00022692"/>
    </source>
</evidence>
<dbReference type="Pfam" id="PF03547">
    <property type="entry name" value="Mem_trans"/>
    <property type="match status" value="1"/>
</dbReference>
<evidence type="ECO:0000256" key="6">
    <source>
        <dbReference type="ARBA" id="ARBA00022989"/>
    </source>
</evidence>
<dbReference type="EMBL" id="JACNLL010000067">
    <property type="protein sequence ID" value="MBC8199893.1"/>
    <property type="molecule type" value="Genomic_DNA"/>
</dbReference>
<comment type="caution">
    <text evidence="9">The sequence shown here is derived from an EMBL/GenBank/DDBJ whole genome shotgun (WGS) entry which is preliminary data.</text>
</comment>
<keyword evidence="5 8" id="KW-0812">Transmembrane</keyword>
<feature type="transmembrane region" description="Helical" evidence="8">
    <location>
        <begin position="284"/>
        <end position="304"/>
    </location>
</feature>
<keyword evidence="4" id="KW-1003">Cell membrane</keyword>
<evidence type="ECO:0000256" key="3">
    <source>
        <dbReference type="ARBA" id="ARBA00022448"/>
    </source>
</evidence>
<dbReference type="PANTHER" id="PTHR36838">
    <property type="entry name" value="AUXIN EFFLUX CARRIER FAMILY PROTEIN"/>
    <property type="match status" value="1"/>
</dbReference>
<feature type="transmembrane region" description="Helical" evidence="8">
    <location>
        <begin position="254"/>
        <end position="272"/>
    </location>
</feature>
<keyword evidence="7 8" id="KW-0472">Membrane</keyword>
<accession>A0A8J6N7P9</accession>
<organism evidence="9 10">
    <name type="scientific">Candidatus Desulfaltia bathyphila</name>
    <dbReference type="NCBI Taxonomy" id="2841697"/>
    <lineage>
        <taxon>Bacteria</taxon>
        <taxon>Pseudomonadati</taxon>
        <taxon>Thermodesulfobacteriota</taxon>
        <taxon>Desulfobacteria</taxon>
        <taxon>Desulfobacterales</taxon>
        <taxon>Desulfobacterales incertae sedis</taxon>
        <taxon>Candidatus Desulfaltia</taxon>
    </lineage>
</organism>
<comment type="subcellular location">
    <subcellularLocation>
        <location evidence="1">Cell membrane</location>
        <topology evidence="1">Multi-pass membrane protein</topology>
    </subcellularLocation>
</comment>
<sequence length="307" mass="33497">MNIVTTIIPIFAIIILGLFSRRIGFIQPAFLEPANRLVYHLAIPAMIFRSISRASLKTQFDITVLTITVLSVPAVFVVAWAIGYIARVRRKQIGAFIQSSFHGNLGYIGLAVAYYYLGDKGFVRASIIAGFIMILQNFLAVIVLQLYSTDISEKKSKTNLAWKILGNPVILSAMAGILFSFTEMPIPLVIDRILDIISGLALPMALLLIGASLSFKLIRLQILPVLSTSIMKLILLPGLGFILYRLLDVAPQDFLPGLILLASPTATISYVMAKELGGDTDFSVAAISISTILSAITFSIWLNMMAS</sequence>
<feature type="transmembrane region" description="Helical" evidence="8">
    <location>
        <begin position="122"/>
        <end position="148"/>
    </location>
</feature>
<feature type="transmembrane region" description="Helical" evidence="8">
    <location>
        <begin position="160"/>
        <end position="181"/>
    </location>
</feature>
<gene>
    <name evidence="9" type="ORF">H8E80_07610</name>
</gene>
<keyword evidence="6 8" id="KW-1133">Transmembrane helix</keyword>
<dbReference type="PANTHER" id="PTHR36838:SF4">
    <property type="entry name" value="AUXIN EFFLUX CARRIER FAMILY PROTEIN"/>
    <property type="match status" value="1"/>
</dbReference>
<dbReference type="GO" id="GO:0005886">
    <property type="term" value="C:plasma membrane"/>
    <property type="evidence" value="ECO:0007669"/>
    <property type="project" value="UniProtKB-SubCell"/>
</dbReference>
<comment type="similarity">
    <text evidence="2">Belongs to the auxin efflux carrier (TC 2.A.69) family.</text>
</comment>
<feature type="transmembrane region" description="Helical" evidence="8">
    <location>
        <begin position="62"/>
        <end position="86"/>
    </location>
</feature>
<protein>
    <submittedName>
        <fullName evidence="9">AEC family transporter</fullName>
    </submittedName>
</protein>
<feature type="transmembrane region" description="Helical" evidence="8">
    <location>
        <begin position="93"/>
        <end position="116"/>
    </location>
</feature>
<proteinExistence type="inferred from homology"/>
<evidence type="ECO:0000313" key="10">
    <source>
        <dbReference type="Proteomes" id="UP000603545"/>
    </source>
</evidence>
<feature type="transmembrane region" description="Helical" evidence="8">
    <location>
        <begin position="6"/>
        <end position="25"/>
    </location>
</feature>
<keyword evidence="3" id="KW-0813">Transport</keyword>
<name>A0A8J6N7P9_9BACT</name>
<reference evidence="9 10" key="1">
    <citation type="submission" date="2020-08" db="EMBL/GenBank/DDBJ databases">
        <title>Bridging the membrane lipid divide: bacteria of the FCB group superphylum have the potential to synthesize archaeal ether lipids.</title>
        <authorList>
            <person name="Villanueva L."/>
            <person name="Von Meijenfeldt F.A.B."/>
            <person name="Westbye A.B."/>
            <person name="Yadav S."/>
            <person name="Hopmans E.C."/>
            <person name="Dutilh B.E."/>
            <person name="Sinninghe Damste J.S."/>
        </authorList>
    </citation>
    <scope>NUCLEOTIDE SEQUENCE [LARGE SCALE GENOMIC DNA]</scope>
    <source>
        <strain evidence="9">NIOZ-UU82</strain>
    </source>
</reference>
<evidence type="ECO:0000256" key="1">
    <source>
        <dbReference type="ARBA" id="ARBA00004651"/>
    </source>
</evidence>